<keyword evidence="7" id="KW-0862">Zinc</keyword>
<dbReference type="HAMAP" id="MF_00983">
    <property type="entry name" value="PriA"/>
    <property type="match status" value="1"/>
</dbReference>
<dbReference type="PANTHER" id="PTHR30580:SF0">
    <property type="entry name" value="PRIMOSOMAL PROTEIN N"/>
    <property type="match status" value="1"/>
</dbReference>
<dbReference type="GO" id="GO:0006269">
    <property type="term" value="P:DNA replication, synthesis of primer"/>
    <property type="evidence" value="ECO:0007669"/>
    <property type="project" value="UniProtKB-KW"/>
</dbReference>
<evidence type="ECO:0000256" key="5">
    <source>
        <dbReference type="ARBA" id="ARBA00022801"/>
    </source>
</evidence>
<evidence type="ECO:0000256" key="3">
    <source>
        <dbReference type="ARBA" id="ARBA00022723"/>
    </source>
</evidence>
<dbReference type="NCBIfam" id="TIGR00595">
    <property type="entry name" value="priA"/>
    <property type="match status" value="1"/>
</dbReference>
<dbReference type="GO" id="GO:0006310">
    <property type="term" value="P:DNA recombination"/>
    <property type="evidence" value="ECO:0007669"/>
    <property type="project" value="InterPro"/>
</dbReference>
<dbReference type="STRING" id="67767.A0A0J7KQK7"/>
<evidence type="ECO:0000256" key="6">
    <source>
        <dbReference type="ARBA" id="ARBA00022806"/>
    </source>
</evidence>
<name>A0A0J7KQK7_LASNI</name>
<evidence type="ECO:0000256" key="10">
    <source>
        <dbReference type="ARBA" id="ARBA00023235"/>
    </source>
</evidence>
<proteinExistence type="inferred from homology"/>
<evidence type="ECO:0000256" key="2">
    <source>
        <dbReference type="ARBA" id="ARBA00022705"/>
    </source>
</evidence>
<keyword evidence="15" id="KW-1185">Reference proteome</keyword>
<keyword evidence="3" id="KW-0479">Metal-binding</keyword>
<dbReference type="CDD" id="cd17929">
    <property type="entry name" value="DEXHc_priA"/>
    <property type="match status" value="1"/>
</dbReference>
<comment type="catalytic activity">
    <reaction evidence="12">
        <text>ATP + H2O = ADP + phosphate + H(+)</text>
        <dbReference type="Rhea" id="RHEA:13065"/>
        <dbReference type="ChEBI" id="CHEBI:15377"/>
        <dbReference type="ChEBI" id="CHEBI:15378"/>
        <dbReference type="ChEBI" id="CHEBI:30616"/>
        <dbReference type="ChEBI" id="CHEBI:43474"/>
        <dbReference type="ChEBI" id="CHEBI:456216"/>
        <dbReference type="EC" id="5.6.2.4"/>
    </reaction>
</comment>
<dbReference type="PaxDb" id="67767-A0A0J7KQK7"/>
<evidence type="ECO:0000256" key="9">
    <source>
        <dbReference type="ARBA" id="ARBA00023125"/>
    </source>
</evidence>
<evidence type="ECO:0000256" key="8">
    <source>
        <dbReference type="ARBA" id="ARBA00022840"/>
    </source>
</evidence>
<dbReference type="OrthoDB" id="8123446at2759"/>
<keyword evidence="2" id="KW-0235">DNA replication</keyword>
<dbReference type="Gene3D" id="3.40.50.300">
    <property type="entry name" value="P-loop containing nucleotide triphosphate hydrolases"/>
    <property type="match status" value="2"/>
</dbReference>
<evidence type="ECO:0000256" key="7">
    <source>
        <dbReference type="ARBA" id="ARBA00022833"/>
    </source>
</evidence>
<dbReference type="SUPFAM" id="SSF52540">
    <property type="entry name" value="P-loop containing nucleoside triphosphate hydrolases"/>
    <property type="match status" value="1"/>
</dbReference>
<dbReference type="GO" id="GO:0003677">
    <property type="term" value="F:DNA binding"/>
    <property type="evidence" value="ECO:0007669"/>
    <property type="project" value="UniProtKB-KW"/>
</dbReference>
<dbReference type="Pfam" id="PF00270">
    <property type="entry name" value="DEAD"/>
    <property type="match status" value="1"/>
</dbReference>
<evidence type="ECO:0000313" key="15">
    <source>
        <dbReference type="Proteomes" id="UP000036403"/>
    </source>
</evidence>
<evidence type="ECO:0000256" key="11">
    <source>
        <dbReference type="ARBA" id="ARBA00034808"/>
    </source>
</evidence>
<dbReference type="EC" id="5.6.2.4" evidence="11"/>
<dbReference type="Gene3D" id="3.40.1440.60">
    <property type="entry name" value="PriA, 3(prime) DNA-binding domain"/>
    <property type="match status" value="1"/>
</dbReference>
<dbReference type="InterPro" id="IPR005259">
    <property type="entry name" value="PriA"/>
</dbReference>
<dbReference type="InterPro" id="IPR011545">
    <property type="entry name" value="DEAD/DEAH_box_helicase_dom"/>
</dbReference>
<dbReference type="Pfam" id="PF17764">
    <property type="entry name" value="PriA_3primeBD"/>
    <property type="match status" value="1"/>
</dbReference>
<accession>A0A0J7KQK7</accession>
<dbReference type="FunFam" id="3.40.50.300:FF:000489">
    <property type="entry name" value="Primosome assembly protein PriA"/>
    <property type="match status" value="1"/>
</dbReference>
<keyword evidence="1" id="KW-0639">Primosome</keyword>
<dbReference type="GO" id="GO:0006302">
    <property type="term" value="P:double-strand break repair"/>
    <property type="evidence" value="ECO:0007669"/>
    <property type="project" value="InterPro"/>
</dbReference>
<dbReference type="PANTHER" id="PTHR30580">
    <property type="entry name" value="PRIMOSOMAL PROTEIN N"/>
    <property type="match status" value="1"/>
</dbReference>
<dbReference type="InterPro" id="IPR042115">
    <property type="entry name" value="PriA_3primeBD_sf"/>
</dbReference>
<evidence type="ECO:0000256" key="12">
    <source>
        <dbReference type="ARBA" id="ARBA00048988"/>
    </source>
</evidence>
<dbReference type="Pfam" id="PF00271">
    <property type="entry name" value="Helicase_C"/>
    <property type="match status" value="1"/>
</dbReference>
<dbReference type="SMART" id="SM00487">
    <property type="entry name" value="DEXDc"/>
    <property type="match status" value="1"/>
</dbReference>
<dbReference type="AlphaFoldDB" id="A0A0J7KQK7"/>
<dbReference type="GO" id="GO:0016787">
    <property type="term" value="F:hydrolase activity"/>
    <property type="evidence" value="ECO:0007669"/>
    <property type="project" value="UniProtKB-KW"/>
</dbReference>
<dbReference type="EMBL" id="LBMM01004271">
    <property type="protein sequence ID" value="KMQ92623.1"/>
    <property type="molecule type" value="Genomic_DNA"/>
</dbReference>
<keyword evidence="5" id="KW-0378">Hydrolase</keyword>
<protein>
    <recommendedName>
        <fullName evidence="11">DNA 3'-5' helicase</fullName>
        <ecNumber evidence="11">5.6.2.4</ecNumber>
    </recommendedName>
</protein>
<comment type="caution">
    <text evidence="14">The sequence shown here is derived from an EMBL/GenBank/DDBJ whole genome shotgun (WGS) entry which is preliminary data.</text>
</comment>
<dbReference type="InterPro" id="IPR001650">
    <property type="entry name" value="Helicase_C-like"/>
</dbReference>
<evidence type="ECO:0000313" key="14">
    <source>
        <dbReference type="EMBL" id="KMQ92623.1"/>
    </source>
</evidence>
<dbReference type="GO" id="GO:0046872">
    <property type="term" value="F:metal ion binding"/>
    <property type="evidence" value="ECO:0007669"/>
    <property type="project" value="UniProtKB-KW"/>
</dbReference>
<dbReference type="InterPro" id="IPR041222">
    <property type="entry name" value="PriA_3primeBD"/>
</dbReference>
<keyword evidence="6" id="KW-0347">Helicase</keyword>
<dbReference type="InterPro" id="IPR041236">
    <property type="entry name" value="PriA_C"/>
</dbReference>
<evidence type="ECO:0000259" key="13">
    <source>
        <dbReference type="PROSITE" id="PS51192"/>
    </source>
</evidence>
<organism evidence="14 15">
    <name type="scientific">Lasius niger</name>
    <name type="common">Black garden ant</name>
    <dbReference type="NCBI Taxonomy" id="67767"/>
    <lineage>
        <taxon>Eukaryota</taxon>
        <taxon>Metazoa</taxon>
        <taxon>Ecdysozoa</taxon>
        <taxon>Arthropoda</taxon>
        <taxon>Hexapoda</taxon>
        <taxon>Insecta</taxon>
        <taxon>Pterygota</taxon>
        <taxon>Neoptera</taxon>
        <taxon>Endopterygota</taxon>
        <taxon>Hymenoptera</taxon>
        <taxon>Apocrita</taxon>
        <taxon>Aculeata</taxon>
        <taxon>Formicoidea</taxon>
        <taxon>Formicidae</taxon>
        <taxon>Formicinae</taxon>
        <taxon>Lasius</taxon>
        <taxon>Lasius</taxon>
    </lineage>
</organism>
<dbReference type="InterPro" id="IPR027417">
    <property type="entry name" value="P-loop_NTPase"/>
</dbReference>
<keyword evidence="10" id="KW-0413">Isomerase</keyword>
<feature type="domain" description="Helicase ATP-binding" evidence="13">
    <location>
        <begin position="231"/>
        <end position="397"/>
    </location>
</feature>
<dbReference type="GO" id="GO:0043138">
    <property type="term" value="F:3'-5' DNA helicase activity"/>
    <property type="evidence" value="ECO:0007669"/>
    <property type="project" value="UniProtKB-EC"/>
</dbReference>
<dbReference type="Proteomes" id="UP000036403">
    <property type="component" value="Unassembled WGS sequence"/>
</dbReference>
<dbReference type="GO" id="GO:0005524">
    <property type="term" value="F:ATP binding"/>
    <property type="evidence" value="ECO:0007669"/>
    <property type="project" value="UniProtKB-KW"/>
</dbReference>
<dbReference type="GO" id="GO:0006270">
    <property type="term" value="P:DNA replication initiation"/>
    <property type="evidence" value="ECO:0007669"/>
    <property type="project" value="TreeGrafter"/>
</dbReference>
<gene>
    <name evidence="14" type="ORF">RF55_7359</name>
</gene>
<keyword evidence="9" id="KW-0238">DNA-binding</keyword>
<reference evidence="14 15" key="1">
    <citation type="submission" date="2015-04" db="EMBL/GenBank/DDBJ databases">
        <title>Lasius niger genome sequencing.</title>
        <authorList>
            <person name="Konorov E.A."/>
            <person name="Nikitin M.A."/>
            <person name="Kirill M.V."/>
            <person name="Chang P."/>
        </authorList>
    </citation>
    <scope>NUCLEOTIDE SEQUENCE [LARGE SCALE GENOMIC DNA]</scope>
    <source>
        <tissue evidence="14">Whole</tissue>
    </source>
</reference>
<sequence length="749" mass="83558">MKKDIALSLTEKEDDLGHRIHVLLRRPFESALEYRYAVPLPPGSFVRVPLGKKEAIGCVWDQNSDVPQELAPAVPKSWPMKKLRAISAPLDFPALPLPLRRFVNWASAYYLMPPGMMLGPVIRMVEFLVENGKGAEKMGWQHTKNAVPEDFKMTKQRQAVLEALSLGEILSTDNLSEKAGVGVSVLKKLEEAGLLAKVPLPSLERNLLDPHFSQPKLSPEQAEAGDFLREMVKKSEFQANLLQGITGSGKTEIYFEAIAQALEDHKQVLVLLPEIALTAQWKKRFEARFGTAPLVWHSELTPRARSKVFEQALSDKPCLIVGARSALFLPFSHLGLIVIDEEHEATFKQEEGVIYHGRDMGILRANLEKCPVILASATPSLETLTNAQAGRYHWQKITERYGEAVPPSIEMIDLKALPPEKGDFLSPKLIEEVKATLARGEQALLFLNRRGYAPLTLCQKCGFRFRCDCCSAWLVQHQHRSRMQCHHCDHVTPAPSACPECGSEEDLAAIGPGVERIAEEAMRHFPEAHQLCLTSDLTSSQTQMQEMVRKIEAGEINLLIGTQLVAKGWHFPKLTLVGAVDADLGLGGGDLRAGERTMQLLSQVAGRAGRTERPGKVYLQTYLPEHPVMQSLQHGDFDSFMKLEEAARRPGFWPPYGRLAAIVIISENLKQAEDYAWKLAACAPQSEGMIVLGPAPAPLSFLRGQHRYRLLLRVKRGMALQPILRDWLSREKAPKYIRVDIDVDPVSFL</sequence>
<keyword evidence="4" id="KW-0547">Nucleotide-binding</keyword>
<dbReference type="Pfam" id="PF18074">
    <property type="entry name" value="PriA_C"/>
    <property type="match status" value="1"/>
</dbReference>
<evidence type="ECO:0000256" key="1">
    <source>
        <dbReference type="ARBA" id="ARBA00022515"/>
    </source>
</evidence>
<evidence type="ECO:0000256" key="4">
    <source>
        <dbReference type="ARBA" id="ARBA00022741"/>
    </source>
</evidence>
<dbReference type="NCBIfam" id="NF004070">
    <property type="entry name" value="PRK05580.2-2"/>
    <property type="match status" value="1"/>
</dbReference>
<dbReference type="InterPro" id="IPR014001">
    <property type="entry name" value="Helicase_ATP-bd"/>
</dbReference>
<dbReference type="PROSITE" id="PS51192">
    <property type="entry name" value="HELICASE_ATP_BIND_1"/>
    <property type="match status" value="1"/>
</dbReference>
<keyword evidence="8" id="KW-0067">ATP-binding</keyword>